<evidence type="ECO:0000259" key="1">
    <source>
        <dbReference type="Pfam" id="PF13648"/>
    </source>
</evidence>
<dbReference type="OrthoDB" id="1369845at2"/>
<dbReference type="RefSeq" id="WP_108777465.1">
    <property type="nucleotide sequence ID" value="NZ_CP029186.1"/>
</dbReference>
<evidence type="ECO:0000313" key="2">
    <source>
        <dbReference type="EMBL" id="AWH84759.1"/>
    </source>
</evidence>
<keyword evidence="3" id="KW-1185">Reference proteome</keyword>
<dbReference type="PROSITE" id="PS51257">
    <property type="entry name" value="PROKAR_LIPOPROTEIN"/>
    <property type="match status" value="1"/>
</dbReference>
<dbReference type="InterPro" id="IPR024311">
    <property type="entry name" value="Lipocalin-like"/>
</dbReference>
<accession>A0A2S1QWQ0</accession>
<dbReference type="Proteomes" id="UP000244929">
    <property type="component" value="Chromosome"/>
</dbReference>
<organism evidence="2 3">
    <name type="scientific">Flavobacterium album</name>
    <dbReference type="NCBI Taxonomy" id="2175091"/>
    <lineage>
        <taxon>Bacteria</taxon>
        <taxon>Pseudomonadati</taxon>
        <taxon>Bacteroidota</taxon>
        <taxon>Flavobacteriia</taxon>
        <taxon>Flavobacteriales</taxon>
        <taxon>Flavobacteriaceae</taxon>
        <taxon>Flavobacterium</taxon>
    </lineage>
</organism>
<sequence>MKKVLGLSLALAFFASCSDDDGPVDMGKLTRKWYQVSTEANGETEPYDENEVCGKDYIEFISGGTFKSVDVYDCDGTMPLMDTSTDTYTTSGHTITVGSGSNTGSVTVEKLNSNELKISYQDDWDGDGDEEKVIETYTSTP</sequence>
<name>A0A2S1QWQ0_9FLAO</name>
<dbReference type="KEGG" id="falb:HYN59_06315"/>
<gene>
    <name evidence="2" type="ORF">HYN59_06315</name>
</gene>
<reference evidence="2 3" key="1">
    <citation type="submission" date="2018-04" db="EMBL/GenBank/DDBJ databases">
        <title>Genome sequencing of Flavobacterium sp. HYN0059.</title>
        <authorList>
            <person name="Yi H."/>
            <person name="Baek C."/>
        </authorList>
    </citation>
    <scope>NUCLEOTIDE SEQUENCE [LARGE SCALE GENOMIC DNA]</scope>
    <source>
        <strain evidence="2 3">HYN0059</strain>
    </source>
</reference>
<dbReference type="EMBL" id="CP029186">
    <property type="protein sequence ID" value="AWH84759.1"/>
    <property type="molecule type" value="Genomic_DNA"/>
</dbReference>
<dbReference type="Pfam" id="PF13648">
    <property type="entry name" value="Lipocalin_4"/>
    <property type="match status" value="1"/>
</dbReference>
<proteinExistence type="predicted"/>
<feature type="domain" description="Lipocalin-like" evidence="1">
    <location>
        <begin position="31"/>
        <end position="118"/>
    </location>
</feature>
<evidence type="ECO:0000313" key="3">
    <source>
        <dbReference type="Proteomes" id="UP000244929"/>
    </source>
</evidence>
<protein>
    <recommendedName>
        <fullName evidence="1">Lipocalin-like domain-containing protein</fullName>
    </recommendedName>
</protein>
<dbReference type="AlphaFoldDB" id="A0A2S1QWQ0"/>